<protein>
    <submittedName>
        <fullName evidence="1">Uncharacterized protein</fullName>
    </submittedName>
</protein>
<dbReference type="AlphaFoldDB" id="A0A6C0KID1"/>
<organism evidence="1">
    <name type="scientific">viral metagenome</name>
    <dbReference type="NCBI Taxonomy" id="1070528"/>
    <lineage>
        <taxon>unclassified sequences</taxon>
        <taxon>metagenomes</taxon>
        <taxon>organismal metagenomes</taxon>
    </lineage>
</organism>
<dbReference type="EMBL" id="MN740917">
    <property type="protein sequence ID" value="QHU17705.1"/>
    <property type="molecule type" value="Genomic_DNA"/>
</dbReference>
<proteinExistence type="predicted"/>
<evidence type="ECO:0000313" key="1">
    <source>
        <dbReference type="EMBL" id="QHU17705.1"/>
    </source>
</evidence>
<sequence length="118" mass="14298">MIKINNYCFFHYKLIFVYINRFMKNLGINELKSTLQIYNKIIPSTIYKIKKRANRIIIEHTCVSNCDLTQTYKKILTILNKKRIISYQKKRKQNKTKKYHGFILKQTRARSPILYFEA</sequence>
<reference evidence="1" key="1">
    <citation type="journal article" date="2020" name="Nature">
        <title>Giant virus diversity and host interactions through global metagenomics.</title>
        <authorList>
            <person name="Schulz F."/>
            <person name="Roux S."/>
            <person name="Paez-Espino D."/>
            <person name="Jungbluth S."/>
            <person name="Walsh D.A."/>
            <person name="Denef V.J."/>
            <person name="McMahon K.D."/>
            <person name="Konstantinidis K.T."/>
            <person name="Eloe-Fadrosh E.A."/>
            <person name="Kyrpides N.C."/>
            <person name="Woyke T."/>
        </authorList>
    </citation>
    <scope>NUCLEOTIDE SEQUENCE</scope>
    <source>
        <strain evidence="1">GVMAG-S-3300012919-55</strain>
    </source>
</reference>
<name>A0A6C0KID1_9ZZZZ</name>
<accession>A0A6C0KID1</accession>